<name>A0AA38H5U1_9TREE</name>
<feature type="compositionally biased region" description="Low complexity" evidence="1">
    <location>
        <begin position="17"/>
        <end position="32"/>
    </location>
</feature>
<feature type="compositionally biased region" description="Polar residues" evidence="1">
    <location>
        <begin position="311"/>
        <end position="321"/>
    </location>
</feature>
<gene>
    <name evidence="3" type="ORF">MKK02DRAFT_28190</name>
</gene>
<comment type="caution">
    <text evidence="3">The sequence shown here is derived from an EMBL/GenBank/DDBJ whole genome shotgun (WGS) entry which is preliminary data.</text>
</comment>
<evidence type="ECO:0000256" key="1">
    <source>
        <dbReference type="SAM" id="MobiDB-lite"/>
    </source>
</evidence>
<evidence type="ECO:0000256" key="2">
    <source>
        <dbReference type="SAM" id="Phobius"/>
    </source>
</evidence>
<proteinExistence type="predicted"/>
<dbReference type="AlphaFoldDB" id="A0AA38H5U1"/>
<keyword evidence="2" id="KW-0472">Membrane</keyword>
<reference evidence="3" key="1">
    <citation type="journal article" date="2022" name="G3 (Bethesda)">
        <title>High quality genome of the basidiomycete yeast Dioszegia hungarica PDD-24b-2 isolated from cloud water.</title>
        <authorList>
            <person name="Jarrige D."/>
            <person name="Haridas S."/>
            <person name="Bleykasten-Grosshans C."/>
            <person name="Joly M."/>
            <person name="Nadalig T."/>
            <person name="Sancelme M."/>
            <person name="Vuilleumier S."/>
            <person name="Grigoriev I.V."/>
            <person name="Amato P."/>
            <person name="Bringel F."/>
        </authorList>
    </citation>
    <scope>NUCLEOTIDE SEQUENCE</scope>
    <source>
        <strain evidence="3">PDD-24b-2</strain>
    </source>
</reference>
<dbReference type="GeneID" id="77726711"/>
<feature type="region of interest" description="Disordered" evidence="1">
    <location>
        <begin position="307"/>
        <end position="339"/>
    </location>
</feature>
<dbReference type="EMBL" id="JAKWFO010000007">
    <property type="protein sequence ID" value="KAI9634448.1"/>
    <property type="molecule type" value="Genomic_DNA"/>
</dbReference>
<feature type="transmembrane region" description="Helical" evidence="2">
    <location>
        <begin position="112"/>
        <end position="133"/>
    </location>
</feature>
<organism evidence="3 4">
    <name type="scientific">Dioszegia hungarica</name>
    <dbReference type="NCBI Taxonomy" id="4972"/>
    <lineage>
        <taxon>Eukaryota</taxon>
        <taxon>Fungi</taxon>
        <taxon>Dikarya</taxon>
        <taxon>Basidiomycota</taxon>
        <taxon>Agaricomycotina</taxon>
        <taxon>Tremellomycetes</taxon>
        <taxon>Tremellales</taxon>
        <taxon>Bulleribasidiaceae</taxon>
        <taxon>Dioszegia</taxon>
    </lineage>
</organism>
<dbReference type="Proteomes" id="UP001164286">
    <property type="component" value="Unassembled WGS sequence"/>
</dbReference>
<keyword evidence="2" id="KW-1133">Transmembrane helix</keyword>
<sequence length="339" mass="37170">MTSQTRRESDITIAELARVPASRASVAAPTATQTEGPPPMVLHLDRLRRNRMPESEVQAEPHRPRRSSRWSVLSTTPTVVEPTAAAAPAAPERTEPRRPTIKEVVRKHPRNITYASILAAAFIGMVAGWAVYLSVKRTGDARQDAYRGSLVVNGLFVVVLIILFMLSGRQFLFIYRLFRPLAPHQSPSLPPWLVGRPPTYREALRTGGRGTGDVEDGIIAQNESLPKYGETIGSTLLARSQSRGGAVEMAQVERAPSAEATVQEGQVAIPVQVVDEPVAPQADVGSQREAEARQIEEARRLQADVPGCSVANRTLPSGNEQEQWEDVALDRKVRDEESR</sequence>
<dbReference type="RefSeq" id="XP_052944225.1">
    <property type="nucleotide sequence ID" value="XM_053087506.1"/>
</dbReference>
<protein>
    <submittedName>
        <fullName evidence="3">Uncharacterized protein</fullName>
    </submittedName>
</protein>
<evidence type="ECO:0000313" key="3">
    <source>
        <dbReference type="EMBL" id="KAI9634448.1"/>
    </source>
</evidence>
<feature type="compositionally biased region" description="Basic and acidic residues" evidence="1">
    <location>
        <begin position="43"/>
        <end position="62"/>
    </location>
</feature>
<feature type="compositionally biased region" description="Basic and acidic residues" evidence="1">
    <location>
        <begin position="328"/>
        <end position="339"/>
    </location>
</feature>
<keyword evidence="2" id="KW-0812">Transmembrane</keyword>
<feature type="transmembrane region" description="Helical" evidence="2">
    <location>
        <begin position="145"/>
        <end position="166"/>
    </location>
</feature>
<feature type="compositionally biased region" description="Basic and acidic residues" evidence="1">
    <location>
        <begin position="1"/>
        <end position="10"/>
    </location>
</feature>
<accession>A0AA38H5U1</accession>
<evidence type="ECO:0000313" key="4">
    <source>
        <dbReference type="Proteomes" id="UP001164286"/>
    </source>
</evidence>
<keyword evidence="4" id="KW-1185">Reference proteome</keyword>
<feature type="region of interest" description="Disordered" evidence="1">
    <location>
        <begin position="1"/>
        <end position="74"/>
    </location>
</feature>